<dbReference type="SUPFAM" id="SSF46894">
    <property type="entry name" value="C-terminal effector domain of the bipartite response regulators"/>
    <property type="match status" value="1"/>
</dbReference>
<gene>
    <name evidence="8" type="ORF">SAMN05444410_10859</name>
</gene>
<feature type="domain" description="HTH luxR-type" evidence="6">
    <location>
        <begin position="151"/>
        <end position="216"/>
    </location>
</feature>
<dbReference type="InterPro" id="IPR058245">
    <property type="entry name" value="NreC/VraR/RcsB-like_REC"/>
</dbReference>
<accession>A0A8X8IFV6</accession>
<name>A0A8X8IFV6_9BACT</name>
<evidence type="ECO:0000256" key="1">
    <source>
        <dbReference type="ARBA" id="ARBA00022553"/>
    </source>
</evidence>
<dbReference type="EMBL" id="FNNO01000008">
    <property type="protein sequence ID" value="SDX02243.1"/>
    <property type="molecule type" value="Genomic_DNA"/>
</dbReference>
<dbReference type="GO" id="GO:0003677">
    <property type="term" value="F:DNA binding"/>
    <property type="evidence" value="ECO:0007669"/>
    <property type="project" value="UniProtKB-KW"/>
</dbReference>
<dbReference type="PANTHER" id="PTHR43214">
    <property type="entry name" value="TWO-COMPONENT RESPONSE REGULATOR"/>
    <property type="match status" value="1"/>
</dbReference>
<dbReference type="CDD" id="cd06170">
    <property type="entry name" value="LuxR_C_like"/>
    <property type="match status" value="1"/>
</dbReference>
<evidence type="ECO:0000259" key="6">
    <source>
        <dbReference type="PROSITE" id="PS50043"/>
    </source>
</evidence>
<feature type="modified residue" description="4-aspartylphosphate" evidence="5">
    <location>
        <position position="59"/>
    </location>
</feature>
<sequence length="221" mass="24991">MSENYSIKVIIADDHEIYVGGLKALFNDQDVYEVVDQAYNGEELVRKVKTHLPHIVITDLRMPILSGAKAVEEIKRISPPTHCLVLSSYDNDLSIIEALQAGANGYITKNMPQKDLFTALDQLIKGYPYFCLTTNTKMLRLLSKSSFNPYATAPNPQFSDIELKIIRMICEEKTNPEMAFDLCLSIRTIENNRARVYEKLNVRSPAGVVIYAIRNGLYNPD</sequence>
<dbReference type="PANTHER" id="PTHR43214:SF41">
    <property type="entry name" value="NITRATE_NITRITE RESPONSE REGULATOR PROTEIN NARP"/>
    <property type="match status" value="1"/>
</dbReference>
<dbReference type="InterPro" id="IPR001789">
    <property type="entry name" value="Sig_transdc_resp-reg_receiver"/>
</dbReference>
<feature type="domain" description="Response regulatory" evidence="7">
    <location>
        <begin position="8"/>
        <end position="124"/>
    </location>
</feature>
<dbReference type="SMART" id="SM00448">
    <property type="entry name" value="REC"/>
    <property type="match status" value="1"/>
</dbReference>
<dbReference type="SMART" id="SM00421">
    <property type="entry name" value="HTH_LUXR"/>
    <property type="match status" value="1"/>
</dbReference>
<dbReference type="GO" id="GO:0000160">
    <property type="term" value="P:phosphorelay signal transduction system"/>
    <property type="evidence" value="ECO:0007669"/>
    <property type="project" value="InterPro"/>
</dbReference>
<evidence type="ECO:0000256" key="4">
    <source>
        <dbReference type="ARBA" id="ARBA00023163"/>
    </source>
</evidence>
<evidence type="ECO:0000256" key="2">
    <source>
        <dbReference type="ARBA" id="ARBA00023015"/>
    </source>
</evidence>
<protein>
    <submittedName>
        <fullName evidence="8">Two component transcriptional regulator, LuxR family</fullName>
    </submittedName>
</protein>
<dbReference type="PROSITE" id="PS50110">
    <property type="entry name" value="RESPONSE_REGULATORY"/>
    <property type="match status" value="1"/>
</dbReference>
<dbReference type="InterPro" id="IPR039420">
    <property type="entry name" value="WalR-like"/>
</dbReference>
<dbReference type="RefSeq" id="WP_092723892.1">
    <property type="nucleotide sequence ID" value="NZ_FNNO01000008.1"/>
</dbReference>
<keyword evidence="1 5" id="KW-0597">Phosphoprotein</keyword>
<dbReference type="InterPro" id="IPR000792">
    <property type="entry name" value="Tscrpt_reg_LuxR_C"/>
</dbReference>
<dbReference type="Proteomes" id="UP000198711">
    <property type="component" value="Unassembled WGS sequence"/>
</dbReference>
<dbReference type="Pfam" id="PF00072">
    <property type="entry name" value="Response_reg"/>
    <property type="match status" value="1"/>
</dbReference>
<keyword evidence="2" id="KW-0805">Transcription regulation</keyword>
<dbReference type="InterPro" id="IPR016032">
    <property type="entry name" value="Sig_transdc_resp-reg_C-effctor"/>
</dbReference>
<comment type="caution">
    <text evidence="8">The sequence shown here is derived from an EMBL/GenBank/DDBJ whole genome shotgun (WGS) entry which is preliminary data.</text>
</comment>
<evidence type="ECO:0000313" key="8">
    <source>
        <dbReference type="EMBL" id="SDX02243.1"/>
    </source>
</evidence>
<reference evidence="8 9" key="1">
    <citation type="submission" date="2016-10" db="EMBL/GenBank/DDBJ databases">
        <authorList>
            <person name="Varghese N."/>
            <person name="Submissions S."/>
        </authorList>
    </citation>
    <scope>NUCLEOTIDE SEQUENCE [LARGE SCALE GENOMIC DNA]</scope>
    <source>
        <strain evidence="8 9">DSM 25353</strain>
    </source>
</reference>
<evidence type="ECO:0000259" key="7">
    <source>
        <dbReference type="PROSITE" id="PS50110"/>
    </source>
</evidence>
<proteinExistence type="predicted"/>
<evidence type="ECO:0000256" key="5">
    <source>
        <dbReference type="PROSITE-ProRule" id="PRU00169"/>
    </source>
</evidence>
<keyword evidence="4" id="KW-0804">Transcription</keyword>
<keyword evidence="3" id="KW-0238">DNA-binding</keyword>
<dbReference type="Gene3D" id="3.40.50.2300">
    <property type="match status" value="1"/>
</dbReference>
<dbReference type="InterPro" id="IPR011006">
    <property type="entry name" value="CheY-like_superfamily"/>
</dbReference>
<keyword evidence="9" id="KW-1185">Reference proteome</keyword>
<evidence type="ECO:0000313" key="9">
    <source>
        <dbReference type="Proteomes" id="UP000198711"/>
    </source>
</evidence>
<dbReference type="SUPFAM" id="SSF52172">
    <property type="entry name" value="CheY-like"/>
    <property type="match status" value="1"/>
</dbReference>
<dbReference type="GO" id="GO:0006355">
    <property type="term" value="P:regulation of DNA-templated transcription"/>
    <property type="evidence" value="ECO:0007669"/>
    <property type="project" value="InterPro"/>
</dbReference>
<dbReference type="CDD" id="cd17535">
    <property type="entry name" value="REC_NarL-like"/>
    <property type="match status" value="1"/>
</dbReference>
<dbReference type="PROSITE" id="PS50043">
    <property type="entry name" value="HTH_LUXR_2"/>
    <property type="match status" value="1"/>
</dbReference>
<organism evidence="8 9">
    <name type="scientific">Hydrobacter penzbergensis</name>
    <dbReference type="NCBI Taxonomy" id="1235997"/>
    <lineage>
        <taxon>Bacteria</taxon>
        <taxon>Pseudomonadati</taxon>
        <taxon>Bacteroidota</taxon>
        <taxon>Chitinophagia</taxon>
        <taxon>Chitinophagales</taxon>
        <taxon>Chitinophagaceae</taxon>
        <taxon>Hydrobacter</taxon>
    </lineage>
</organism>
<evidence type="ECO:0000256" key="3">
    <source>
        <dbReference type="ARBA" id="ARBA00023125"/>
    </source>
</evidence>
<dbReference type="Pfam" id="PF00196">
    <property type="entry name" value="GerE"/>
    <property type="match status" value="1"/>
</dbReference>
<dbReference type="AlphaFoldDB" id="A0A8X8IFV6"/>